<evidence type="ECO:0000313" key="3">
    <source>
        <dbReference type="EMBL" id="RUO49481.1"/>
    </source>
</evidence>
<keyword evidence="1" id="KW-0472">Membrane</keyword>
<evidence type="ECO:0000259" key="2">
    <source>
        <dbReference type="Pfam" id="PF07811"/>
    </source>
</evidence>
<dbReference type="Proteomes" id="UP000286985">
    <property type="component" value="Unassembled WGS sequence"/>
</dbReference>
<keyword evidence="1" id="KW-0812">Transmembrane</keyword>
<organism evidence="3 4">
    <name type="scientific">Pseudidiomarina donghaiensis</name>
    <dbReference type="NCBI Taxonomy" id="519452"/>
    <lineage>
        <taxon>Bacteria</taxon>
        <taxon>Pseudomonadati</taxon>
        <taxon>Pseudomonadota</taxon>
        <taxon>Gammaproteobacteria</taxon>
        <taxon>Alteromonadales</taxon>
        <taxon>Idiomarinaceae</taxon>
        <taxon>Pseudidiomarina</taxon>
    </lineage>
</organism>
<keyword evidence="1" id="KW-1133">Transmembrane helix</keyword>
<gene>
    <name evidence="3" type="ORF">CWE24_02985</name>
</gene>
<dbReference type="RefSeq" id="WP_092837701.1">
    <property type="nucleotide sequence ID" value="NZ_FPCF01000001.1"/>
</dbReference>
<dbReference type="EMBL" id="PIPU01000001">
    <property type="protein sequence ID" value="RUO49481.1"/>
    <property type="molecule type" value="Genomic_DNA"/>
</dbReference>
<protein>
    <recommendedName>
        <fullName evidence="2">TadE-like domain-containing protein</fullName>
    </recommendedName>
</protein>
<dbReference type="Pfam" id="PF07811">
    <property type="entry name" value="TadE"/>
    <property type="match status" value="1"/>
</dbReference>
<proteinExistence type="predicted"/>
<evidence type="ECO:0000256" key="1">
    <source>
        <dbReference type="SAM" id="Phobius"/>
    </source>
</evidence>
<feature type="domain" description="TadE-like" evidence="2">
    <location>
        <begin position="9"/>
        <end position="44"/>
    </location>
</feature>
<comment type="caution">
    <text evidence="3">The sequence shown here is derived from an EMBL/GenBank/DDBJ whole genome shotgun (WGS) entry which is preliminary data.</text>
</comment>
<name>A0A432XLB7_9GAMM</name>
<evidence type="ECO:0000313" key="4">
    <source>
        <dbReference type="Proteomes" id="UP000286985"/>
    </source>
</evidence>
<dbReference type="AlphaFoldDB" id="A0A432XLB7"/>
<reference evidence="4" key="1">
    <citation type="journal article" date="2018" name="Front. Microbiol.">
        <title>Genome-Based Analysis Reveals the Taxonomy and Diversity of the Family Idiomarinaceae.</title>
        <authorList>
            <person name="Liu Y."/>
            <person name="Lai Q."/>
            <person name="Shao Z."/>
        </authorList>
    </citation>
    <scope>NUCLEOTIDE SEQUENCE [LARGE SCALE GENOMIC DNA]</scope>
    <source>
        <strain evidence="4">908033</strain>
    </source>
</reference>
<feature type="transmembrane region" description="Helical" evidence="1">
    <location>
        <begin position="12"/>
        <end position="37"/>
    </location>
</feature>
<sequence>MRMLKHEFGASTVEAMLLLPLIIWLALAALQLLWIFWAQQTLHNTGHYVLRAGQLGHANELHMVNTLATGMAATELQWYTDPVDDDHSQQRESAIRATAKAIIHARMAAQLTIHSPTEAQKDQHSEHRFSLREQQWLDEIAVDHARARTSNLNAEETQQWLAARQLDIEVWWCLPLQVPLVAPVLQSWWQLVNNPAQRYCRARELLIGKPLWPLVTRRKGPMLSGYRAN</sequence>
<dbReference type="STRING" id="519452.SAMN04488139_0733"/>
<dbReference type="InterPro" id="IPR012495">
    <property type="entry name" value="TadE-like_dom"/>
</dbReference>
<accession>A0A432XLB7</accession>
<keyword evidence="4" id="KW-1185">Reference proteome</keyword>